<evidence type="ECO:0000313" key="3">
    <source>
        <dbReference type="Proteomes" id="UP000198287"/>
    </source>
</evidence>
<evidence type="ECO:0000313" key="2">
    <source>
        <dbReference type="EMBL" id="OXA48926.1"/>
    </source>
</evidence>
<dbReference type="EMBL" id="LNIX01000011">
    <property type="protein sequence ID" value="OXA48926.1"/>
    <property type="molecule type" value="Genomic_DNA"/>
</dbReference>
<organism evidence="2 3">
    <name type="scientific">Folsomia candida</name>
    <name type="common">Springtail</name>
    <dbReference type="NCBI Taxonomy" id="158441"/>
    <lineage>
        <taxon>Eukaryota</taxon>
        <taxon>Metazoa</taxon>
        <taxon>Ecdysozoa</taxon>
        <taxon>Arthropoda</taxon>
        <taxon>Hexapoda</taxon>
        <taxon>Collembola</taxon>
        <taxon>Entomobryomorpha</taxon>
        <taxon>Isotomoidea</taxon>
        <taxon>Isotomidae</taxon>
        <taxon>Proisotominae</taxon>
        <taxon>Folsomia</taxon>
    </lineage>
</organism>
<keyword evidence="3" id="KW-1185">Reference proteome</keyword>
<reference evidence="2 3" key="1">
    <citation type="submission" date="2015-12" db="EMBL/GenBank/DDBJ databases">
        <title>The genome of Folsomia candida.</title>
        <authorList>
            <person name="Faddeeva A."/>
            <person name="Derks M.F."/>
            <person name="Anvar Y."/>
            <person name="Smit S."/>
            <person name="Van Straalen N."/>
            <person name="Roelofs D."/>
        </authorList>
    </citation>
    <scope>NUCLEOTIDE SEQUENCE [LARGE SCALE GENOMIC DNA]</scope>
    <source>
        <strain evidence="2 3">VU population</strain>
        <tissue evidence="2">Whole body</tissue>
    </source>
</reference>
<protein>
    <submittedName>
        <fullName evidence="2">Uncharacterized protein</fullName>
    </submittedName>
</protein>
<keyword evidence="1" id="KW-0472">Membrane</keyword>
<sequence>MHVAPLKVELGDYLTPFENCTAIVMMPENRTIRFSKLSKNPIVLTNKTCDDTAKFELLFSIQRRRNPSRHCWALFAVYPEADYLITYEQDRNNRAFIRETVNHQYLILLTSFKSAIQHSLKNNLRFLMEIGRREVIVVDILLDGQGTLRPVPYDGRLRLEYHNVNHDPNILMDDGKPSIPWYPIECLNYDRADCFEKVTSIGKATANLNKHLLEIREAISFDPSKKPIVCHIPVKSRQIYQKLSDSRRFTEFIGHLLVSDSCHNASARYTTPVISNVATQLSFTTPIIESVRDYGFISCYMVKPDTFILSALSDPFDMETWISLCVGFTVFVAILTILPGQLGWAGMLFATGICLENSVLDGENLFRSRFPSKSDIQGVRILIAVWVVLTGTTLTNWYKTSFTMDMIVPVKYDPPWDTFLDIEGAQVLMPFDLLDETGLLAIGYFGKFRHLTFLNHVLLRVDPFVNYQGNYSVFKGYARMAQLLKGIIPLFEFSIPALQAQGTTLKAYTTKQESMYLNISQQQSPIKPIDYNETDRLVKTLATCVKVAFLDTKENIASILPFLNDNQYNVKYLHGEDSFFRVTRGWEIFPIRENYAEKRLKILLSSGIYLHWKSWFRLVKPPKLFHHYANWTYPRFDKGSQLDYNSKIVTGFYASGICLVGCILCFAFEVWIVSRVKVLTKLKLSLNSTSEKLLNR</sequence>
<dbReference type="AlphaFoldDB" id="A0A226DXI5"/>
<feature type="transmembrane region" description="Helical" evidence="1">
    <location>
        <begin position="381"/>
        <end position="398"/>
    </location>
</feature>
<accession>A0A226DXI5</accession>
<comment type="caution">
    <text evidence="2">The sequence shown here is derived from an EMBL/GenBank/DDBJ whole genome shotgun (WGS) entry which is preliminary data.</text>
</comment>
<gene>
    <name evidence="2" type="ORF">Fcan01_16162</name>
</gene>
<evidence type="ECO:0000256" key="1">
    <source>
        <dbReference type="SAM" id="Phobius"/>
    </source>
</evidence>
<feature type="transmembrane region" description="Helical" evidence="1">
    <location>
        <begin position="652"/>
        <end position="673"/>
    </location>
</feature>
<feature type="transmembrane region" description="Helical" evidence="1">
    <location>
        <begin position="320"/>
        <end position="338"/>
    </location>
</feature>
<name>A0A226DXI5_FOLCA</name>
<dbReference type="Proteomes" id="UP000198287">
    <property type="component" value="Unassembled WGS sequence"/>
</dbReference>
<keyword evidence="1" id="KW-1133">Transmembrane helix</keyword>
<keyword evidence="1" id="KW-0812">Transmembrane</keyword>
<proteinExistence type="predicted"/>